<comment type="caution">
    <text evidence="20">The sequence shown here is derived from an EMBL/GenBank/DDBJ whole genome shotgun (WGS) entry which is preliminary data.</text>
</comment>
<evidence type="ECO:0000256" key="17">
    <source>
        <dbReference type="SAM" id="MobiDB-lite"/>
    </source>
</evidence>
<evidence type="ECO:0000256" key="10">
    <source>
        <dbReference type="ARBA" id="ARBA00023136"/>
    </source>
</evidence>
<dbReference type="NCBIfam" id="NF001847">
    <property type="entry name" value="PRK00571.1-4"/>
    <property type="match status" value="1"/>
</dbReference>
<keyword evidence="9 15" id="KW-0406">Ion transport</keyword>
<accession>A0A420X072</accession>
<keyword evidence="6 15" id="KW-0813">Transport</keyword>
<sequence length="140" mass="15293">MASVQCNIVSTERSIFAGEVTQLSATGTEGELGIMPGHSPLLTELAPGPVYLTRESGEEEIYYVSGGFLEVQPDVISVLADTADRARDIDEAEAQRARDEARRALDEQHSELDYSRALAELAEATARLRTLSQLRNRRGS</sequence>
<evidence type="ECO:0000256" key="7">
    <source>
        <dbReference type="ARBA" id="ARBA00022475"/>
    </source>
</evidence>
<dbReference type="InterPro" id="IPR020547">
    <property type="entry name" value="ATP_synth_F1_esu_C"/>
</dbReference>
<dbReference type="GO" id="GO:0046933">
    <property type="term" value="F:proton-transporting ATP synthase activity, rotational mechanism"/>
    <property type="evidence" value="ECO:0007669"/>
    <property type="project" value="UniProtKB-UniRule"/>
</dbReference>
<proteinExistence type="inferred from homology"/>
<evidence type="ECO:0000256" key="12">
    <source>
        <dbReference type="ARBA" id="ARBA00023310"/>
    </source>
</evidence>
<evidence type="ECO:0000256" key="9">
    <source>
        <dbReference type="ARBA" id="ARBA00023065"/>
    </source>
</evidence>
<comment type="similarity">
    <text evidence="3 15 16">Belongs to the ATPase epsilon chain family.</text>
</comment>
<dbReference type="SUPFAM" id="SSF46604">
    <property type="entry name" value="Epsilon subunit of F1F0-ATP synthase C-terminal domain"/>
    <property type="match status" value="1"/>
</dbReference>
<dbReference type="SUPFAM" id="SSF51344">
    <property type="entry name" value="Epsilon subunit of F1F0-ATP synthase N-terminal domain"/>
    <property type="match status" value="1"/>
</dbReference>
<evidence type="ECO:0000256" key="16">
    <source>
        <dbReference type="RuleBase" id="RU003656"/>
    </source>
</evidence>
<dbReference type="Proteomes" id="UP000281975">
    <property type="component" value="Unassembled WGS sequence"/>
</dbReference>
<dbReference type="Pfam" id="PF02823">
    <property type="entry name" value="ATP-synt_DE_N"/>
    <property type="match status" value="1"/>
</dbReference>
<keyword evidence="12 15" id="KW-0066">ATP synthesis</keyword>
<reference evidence="20 21" key="1">
    <citation type="submission" date="2018-10" db="EMBL/GenBank/DDBJ databases">
        <title>Genomic Encyclopedia of Type Strains, Phase IV (KMG-IV): sequencing the most valuable type-strain genomes for metagenomic binning, comparative biology and taxonomic classification.</title>
        <authorList>
            <person name="Goeker M."/>
        </authorList>
    </citation>
    <scope>NUCLEOTIDE SEQUENCE [LARGE SCALE GENOMIC DNA]</scope>
    <source>
        <strain evidence="20 21">DSM 23229</strain>
    </source>
</reference>
<evidence type="ECO:0000256" key="1">
    <source>
        <dbReference type="ARBA" id="ARBA00003543"/>
    </source>
</evidence>
<dbReference type="Gene3D" id="2.60.15.10">
    <property type="entry name" value="F0F1 ATP synthase delta/epsilon subunit, N-terminal"/>
    <property type="match status" value="1"/>
</dbReference>
<dbReference type="InterPro" id="IPR001469">
    <property type="entry name" value="ATP_synth_F1_dsu/esu"/>
</dbReference>
<dbReference type="GO" id="GO:0005886">
    <property type="term" value="C:plasma membrane"/>
    <property type="evidence" value="ECO:0007669"/>
    <property type="project" value="UniProtKB-SubCell"/>
</dbReference>
<gene>
    <name evidence="15" type="primary">atpC</name>
    <name evidence="20" type="ORF">C7446_0052</name>
</gene>
<evidence type="ECO:0000256" key="2">
    <source>
        <dbReference type="ARBA" id="ARBA00004202"/>
    </source>
</evidence>
<evidence type="ECO:0000256" key="11">
    <source>
        <dbReference type="ARBA" id="ARBA00023196"/>
    </source>
</evidence>
<evidence type="ECO:0000256" key="3">
    <source>
        <dbReference type="ARBA" id="ARBA00005712"/>
    </source>
</evidence>
<evidence type="ECO:0000256" key="4">
    <source>
        <dbReference type="ARBA" id="ARBA00011648"/>
    </source>
</evidence>
<keyword evidence="10 15" id="KW-0472">Membrane</keyword>
<evidence type="ECO:0000259" key="19">
    <source>
        <dbReference type="Pfam" id="PF02823"/>
    </source>
</evidence>
<dbReference type="NCBIfam" id="TIGR01216">
    <property type="entry name" value="ATP_synt_epsi"/>
    <property type="match status" value="1"/>
</dbReference>
<organism evidence="20 21">
    <name type="scientific">Kushneria sinocarnis</name>
    <dbReference type="NCBI Taxonomy" id="595502"/>
    <lineage>
        <taxon>Bacteria</taxon>
        <taxon>Pseudomonadati</taxon>
        <taxon>Pseudomonadota</taxon>
        <taxon>Gammaproteobacteria</taxon>
        <taxon>Oceanospirillales</taxon>
        <taxon>Halomonadaceae</taxon>
        <taxon>Kushneria</taxon>
    </lineage>
</organism>
<dbReference type="GO" id="GO:0045259">
    <property type="term" value="C:proton-transporting ATP synthase complex"/>
    <property type="evidence" value="ECO:0007669"/>
    <property type="project" value="UniProtKB-KW"/>
</dbReference>
<evidence type="ECO:0000313" key="20">
    <source>
        <dbReference type="EMBL" id="RKR07243.1"/>
    </source>
</evidence>
<dbReference type="InterPro" id="IPR036771">
    <property type="entry name" value="ATPsynth_dsu/esu_N"/>
</dbReference>
<dbReference type="EMBL" id="RBIN01000001">
    <property type="protein sequence ID" value="RKR07243.1"/>
    <property type="molecule type" value="Genomic_DNA"/>
</dbReference>
<evidence type="ECO:0000256" key="6">
    <source>
        <dbReference type="ARBA" id="ARBA00022448"/>
    </source>
</evidence>
<keyword evidence="11 15" id="KW-0139">CF(1)</keyword>
<evidence type="ECO:0000256" key="15">
    <source>
        <dbReference type="HAMAP-Rule" id="MF_00530"/>
    </source>
</evidence>
<feature type="domain" description="ATP synthase F1 complex delta/epsilon subunit N-terminal" evidence="19">
    <location>
        <begin position="5"/>
        <end position="83"/>
    </location>
</feature>
<dbReference type="InterPro" id="IPR036794">
    <property type="entry name" value="ATP_F1_dsu/esu_C_sf"/>
</dbReference>
<feature type="region of interest" description="Disordered" evidence="17">
    <location>
        <begin position="91"/>
        <end position="111"/>
    </location>
</feature>
<keyword evidence="8 15" id="KW-0375">Hydrogen ion transport</keyword>
<comment type="subunit">
    <text evidence="4 15 16">F-type ATPases have 2 components, CF(1) - the catalytic core - and CF(0) - the membrane proton channel. CF(1) has five subunits: alpha(3), beta(3), gamma(1), delta(1), epsilon(1). CF(0) has three main subunits: a, b and c.</text>
</comment>
<comment type="function">
    <text evidence="1 15">Produces ATP from ADP in the presence of a proton gradient across the membrane.</text>
</comment>
<feature type="domain" description="ATP synthase epsilon subunit C-terminal" evidence="18">
    <location>
        <begin position="88"/>
        <end position="130"/>
    </location>
</feature>
<dbReference type="InterPro" id="IPR020546">
    <property type="entry name" value="ATP_synth_F1_dsu/esu_N"/>
</dbReference>
<dbReference type="CDD" id="cd12152">
    <property type="entry name" value="F1-ATPase_delta"/>
    <property type="match status" value="1"/>
</dbReference>
<dbReference type="RefSeq" id="WP_121170154.1">
    <property type="nucleotide sequence ID" value="NZ_RBIN01000001.1"/>
</dbReference>
<evidence type="ECO:0000256" key="8">
    <source>
        <dbReference type="ARBA" id="ARBA00022781"/>
    </source>
</evidence>
<dbReference type="PANTHER" id="PTHR13822:SF10">
    <property type="entry name" value="ATP SYNTHASE EPSILON CHAIN, CHLOROPLASTIC"/>
    <property type="match status" value="1"/>
</dbReference>
<dbReference type="HAMAP" id="MF_00530">
    <property type="entry name" value="ATP_synth_epsil_bac"/>
    <property type="match status" value="1"/>
</dbReference>
<dbReference type="GO" id="GO:0005524">
    <property type="term" value="F:ATP binding"/>
    <property type="evidence" value="ECO:0007669"/>
    <property type="project" value="UniProtKB-UniRule"/>
</dbReference>
<evidence type="ECO:0000313" key="21">
    <source>
        <dbReference type="Proteomes" id="UP000281975"/>
    </source>
</evidence>
<dbReference type="Pfam" id="PF00401">
    <property type="entry name" value="ATP-synt_DE"/>
    <property type="match status" value="1"/>
</dbReference>
<evidence type="ECO:0000259" key="18">
    <source>
        <dbReference type="Pfam" id="PF00401"/>
    </source>
</evidence>
<dbReference type="AlphaFoldDB" id="A0A420X072"/>
<name>A0A420X072_9GAMM</name>
<dbReference type="FunFam" id="2.60.15.10:FF:000001">
    <property type="entry name" value="ATP synthase epsilon chain"/>
    <property type="match status" value="1"/>
</dbReference>
<dbReference type="Gene3D" id="1.20.5.440">
    <property type="entry name" value="ATP synthase delta/epsilon subunit, C-terminal domain"/>
    <property type="match status" value="1"/>
</dbReference>
<dbReference type="OrthoDB" id="9791445at2"/>
<dbReference type="PANTHER" id="PTHR13822">
    <property type="entry name" value="ATP SYNTHASE DELTA/EPSILON CHAIN"/>
    <property type="match status" value="1"/>
</dbReference>
<evidence type="ECO:0000256" key="14">
    <source>
        <dbReference type="ARBA" id="ARBA00031795"/>
    </source>
</evidence>
<protein>
    <recommendedName>
        <fullName evidence="5 15">ATP synthase epsilon chain</fullName>
    </recommendedName>
    <alternativeName>
        <fullName evidence="14 15">ATP synthase F1 sector epsilon subunit</fullName>
    </alternativeName>
    <alternativeName>
        <fullName evidence="13 15">F-ATPase epsilon subunit</fullName>
    </alternativeName>
</protein>
<evidence type="ECO:0000256" key="13">
    <source>
        <dbReference type="ARBA" id="ARBA00030215"/>
    </source>
</evidence>
<keyword evidence="7 15" id="KW-1003">Cell membrane</keyword>
<comment type="subcellular location">
    <subcellularLocation>
        <location evidence="2 15">Cell membrane</location>
        <topology evidence="2 15">Peripheral membrane protein</topology>
    </subcellularLocation>
</comment>
<evidence type="ECO:0000256" key="5">
    <source>
        <dbReference type="ARBA" id="ARBA00014480"/>
    </source>
</evidence>
<keyword evidence="21" id="KW-1185">Reference proteome</keyword>